<dbReference type="AlphaFoldDB" id="A0AAV3V5B3"/>
<accession>A0AAV3V5B3</accession>
<name>A0AAV3V5B3_9ALTE</name>
<comment type="caution">
    <text evidence="2">The sequence shown here is derived from an EMBL/GenBank/DDBJ whole genome shotgun (WGS) entry which is preliminary data.</text>
</comment>
<proteinExistence type="predicted"/>
<gene>
    <name evidence="2" type="ORF">GCHA_3957</name>
</gene>
<dbReference type="Proteomes" id="UP000006320">
    <property type="component" value="Unassembled WGS sequence"/>
</dbReference>
<evidence type="ECO:0000256" key="1">
    <source>
        <dbReference type="SAM" id="MobiDB-lite"/>
    </source>
</evidence>
<evidence type="ECO:0000313" key="3">
    <source>
        <dbReference type="Proteomes" id="UP000006320"/>
    </source>
</evidence>
<organism evidence="2 3">
    <name type="scientific">Paraglaciecola chathamensis S18K6</name>
    <dbReference type="NCBI Taxonomy" id="1127672"/>
    <lineage>
        <taxon>Bacteria</taxon>
        <taxon>Pseudomonadati</taxon>
        <taxon>Pseudomonadota</taxon>
        <taxon>Gammaproteobacteria</taxon>
        <taxon>Alteromonadales</taxon>
        <taxon>Alteromonadaceae</taxon>
        <taxon>Paraglaciecola</taxon>
    </lineage>
</organism>
<feature type="region of interest" description="Disordered" evidence="1">
    <location>
        <begin position="22"/>
        <end position="45"/>
    </location>
</feature>
<sequence length="45" mass="4818">MSAHHILSSHFAFEKVVEGAGFEPAKAEPSDLQSDPVDRLGTPPD</sequence>
<protein>
    <submittedName>
        <fullName evidence="2">Uncharacterized protein</fullName>
    </submittedName>
</protein>
<evidence type="ECO:0000313" key="2">
    <source>
        <dbReference type="EMBL" id="GAC11885.1"/>
    </source>
</evidence>
<dbReference type="EMBL" id="BAEM01000051">
    <property type="protein sequence ID" value="GAC11885.1"/>
    <property type="molecule type" value="Genomic_DNA"/>
</dbReference>
<reference evidence="2 3" key="1">
    <citation type="journal article" date="2017" name="Antonie Van Leeuwenhoek">
        <title>Rhizobium rhizosphaerae sp. nov., a novel species isolated from rice rhizosphere.</title>
        <authorList>
            <person name="Zhao J.J."/>
            <person name="Zhang J."/>
            <person name="Zhang R.J."/>
            <person name="Zhang C.W."/>
            <person name="Yin H.Q."/>
            <person name="Zhang X.X."/>
        </authorList>
    </citation>
    <scope>NUCLEOTIDE SEQUENCE [LARGE SCALE GENOMIC DNA]</scope>
    <source>
        <strain evidence="2 3">S18K6</strain>
    </source>
</reference>